<dbReference type="RefSeq" id="WP_136772221.1">
    <property type="nucleotide sequence ID" value="NZ_CP156074.1"/>
</dbReference>
<evidence type="ECO:0008006" key="4">
    <source>
        <dbReference type="Google" id="ProtNLM"/>
    </source>
</evidence>
<name>A0A4U0Q4V1_9NEIS</name>
<dbReference type="Proteomes" id="UP000310016">
    <property type="component" value="Unassembled WGS sequence"/>
</dbReference>
<feature type="chain" id="PRO_5021005807" description="DUF5666 domain-containing protein" evidence="1">
    <location>
        <begin position="21"/>
        <end position="185"/>
    </location>
</feature>
<keyword evidence="3" id="KW-1185">Reference proteome</keyword>
<accession>A0A4U0Q4V1</accession>
<proteinExistence type="predicted"/>
<dbReference type="EMBL" id="SUMF01000003">
    <property type="protein sequence ID" value="TJZ76171.1"/>
    <property type="molecule type" value="Genomic_DNA"/>
</dbReference>
<feature type="signal peptide" evidence="1">
    <location>
        <begin position="1"/>
        <end position="20"/>
    </location>
</feature>
<keyword evidence="1" id="KW-0732">Signal</keyword>
<organism evidence="2 3">
    <name type="scientific">Chitiniphilus eburneus</name>
    <dbReference type="NCBI Taxonomy" id="2571148"/>
    <lineage>
        <taxon>Bacteria</taxon>
        <taxon>Pseudomonadati</taxon>
        <taxon>Pseudomonadota</taxon>
        <taxon>Betaproteobacteria</taxon>
        <taxon>Neisseriales</taxon>
        <taxon>Chitinibacteraceae</taxon>
        <taxon>Chitiniphilus</taxon>
    </lineage>
</organism>
<sequence>MKRILLATLLATSLAAPLWAEEASPFLYEKSEKVTVEITGVDHDRRVLTVRQPDGEMAEFAVSPAVRNFDQLKVGDIAAVVLDRALAFDVIKGGAGVAQIRTEEGVGRTEEGDKPGATWETTQIITADVIAVDQAKGLLKLRGPKGKVIEFLVRDAARLSDIAVGDQVQVRYKRALAMWIESTAK</sequence>
<evidence type="ECO:0000256" key="1">
    <source>
        <dbReference type="SAM" id="SignalP"/>
    </source>
</evidence>
<comment type="caution">
    <text evidence="2">The sequence shown here is derived from an EMBL/GenBank/DDBJ whole genome shotgun (WGS) entry which is preliminary data.</text>
</comment>
<dbReference type="AlphaFoldDB" id="A0A4U0Q4V1"/>
<evidence type="ECO:0000313" key="3">
    <source>
        <dbReference type="Proteomes" id="UP000310016"/>
    </source>
</evidence>
<protein>
    <recommendedName>
        <fullName evidence="4">DUF5666 domain-containing protein</fullName>
    </recommendedName>
</protein>
<gene>
    <name evidence="2" type="ORF">FAZ21_05185</name>
</gene>
<reference evidence="2 3" key="1">
    <citation type="submission" date="2019-04" db="EMBL/GenBank/DDBJ databases">
        <title>Chitiniphilus eburnea sp. nov., a novel chitinolytic bacterium isolated from aquaculture sludge.</title>
        <authorList>
            <person name="Sheng M."/>
        </authorList>
    </citation>
    <scope>NUCLEOTIDE SEQUENCE [LARGE SCALE GENOMIC DNA]</scope>
    <source>
        <strain evidence="2 3">HX-2-15</strain>
    </source>
</reference>
<evidence type="ECO:0000313" key="2">
    <source>
        <dbReference type="EMBL" id="TJZ76171.1"/>
    </source>
</evidence>
<dbReference type="OrthoDB" id="8684916at2"/>